<feature type="domain" description="Protein kinase" evidence="2">
    <location>
        <begin position="199"/>
        <end position="473"/>
    </location>
</feature>
<dbReference type="PROSITE" id="PS50965">
    <property type="entry name" value="NERD"/>
    <property type="match status" value="1"/>
</dbReference>
<dbReference type="InterPro" id="IPR017441">
    <property type="entry name" value="Protein_kinase_ATP_BS"/>
</dbReference>
<dbReference type="Proteomes" id="UP000322981">
    <property type="component" value="Unassembled WGS sequence"/>
</dbReference>
<dbReference type="PROSITE" id="PS50011">
    <property type="entry name" value="PROTEIN_KINASE_DOM"/>
    <property type="match status" value="2"/>
</dbReference>
<evidence type="ECO:0000259" key="3">
    <source>
        <dbReference type="PROSITE" id="PS50965"/>
    </source>
</evidence>
<evidence type="ECO:0000256" key="1">
    <source>
        <dbReference type="PROSITE-ProRule" id="PRU10141"/>
    </source>
</evidence>
<dbReference type="InterPro" id="IPR011009">
    <property type="entry name" value="Kinase-like_dom_sf"/>
</dbReference>
<proteinExistence type="predicted"/>
<gene>
    <name evidence="4" type="primary">pglW</name>
    <name evidence="4" type="ORF">F2Q65_14595</name>
</gene>
<dbReference type="Gene3D" id="1.10.150.20">
    <property type="entry name" value="5' to 3' exonuclease, C-terminal subdomain"/>
    <property type="match status" value="1"/>
</dbReference>
<dbReference type="EMBL" id="VWXX01000028">
    <property type="protein sequence ID" value="KAA6183780.1"/>
    <property type="molecule type" value="Genomic_DNA"/>
</dbReference>
<dbReference type="GO" id="GO:0006351">
    <property type="term" value="P:DNA-templated transcription"/>
    <property type="evidence" value="ECO:0007669"/>
    <property type="project" value="InterPro"/>
</dbReference>
<dbReference type="InterPro" id="IPR000719">
    <property type="entry name" value="Prot_kinase_dom"/>
</dbReference>
<sequence length="1387" mass="154292">MDALWKQITPSDFAWEREALEFLRSHLPSHEPYRAWSNFEFIAQDGSINEVDALILTPKGLFLVEIKSHPGEISGDASSWVWTHNGRSRVFDNPRLLADRKAKKLASLLKAQRSVKKSKETIPFINSLVFLSAENVLNRLQGPARAQVCTRKNVLDALVQMDALWSHKPLNRPVSKLVSRAIEEAGIKESPRSRRVGLYALEELTDESDNFQDWLATHTETGVHRRIRVYLTHGKSEAEAQRLQQAAKLEFRLLEGLEHPGILRALDYQQHDQGPALVYEYDPALTRLDHYLLGLGQGQRLETLDALTLLRQIAETVRFAHAQRLQHRALSPQSIYLKRLDSGGFGVKIANWSTANRAFESETRQLTLMSHMSCMMQEDAGPYLALEAHSTSDIDSVYLDVFSLGAIAYLLFTGKPPARNDLELQDKLSRGKGLQITDELNGAGQELQDLIQYATHPDVAVRMGSADDFIEYLDLVEEELTRPDSQRHDNPTEARPGDVFEGGIRVRKRIGRGASAVAFVVERQGQELVLKLAADMDHNKRLRAEGETLRKLRHQAIIAHHDTLDFVGHTGLLLDYASEGALSRRLREEGAIQLELLERFGDDLLSALCHLEEKGIAHRDIKPENLGLMKQGKQLHLVLFDFSLSATSAENFTAGTLAYMDPFIRDPGRRRWDDYAERFSAALTLYEMATATLPAWAASEGLPPLIEGALEIDPVIFDPSVRDSMLDFFRKALARDIKARFGNAEDMRRAWHQIFLQLSQAARDQARDADQASCAIDAAQPDTQIGLLPLSAQAMDTLSRLNINVVDELMQLPRNELVRMTGVGTRTRRELSEVIGRLQSRLGAQIKIEPKPGGSTGVASVDQLKRLVAPKQTKASDPERLRFLNTYLGGLDQEGPVDPHQVNWPTLVLLCTEIGMDTAAARDIQARLLIQWGKHKEITELRNTLAELLEENGGVMTASELAEATLLRRGSVQTSPTRERWARAILRVAVETELNRQESRWIMRRSGQRILVADNRNNRGEELADYAEALGQVADDCARQDPLLSPIRALERLRAVMAPESFGGLSNHRLLRLAVAASHSAALSSRAEFYPRGMAAERSLELAQGALLGSQVLSVDEVLSRIQGRYPEAAPLPGRPQLDSLMQRLDLGFVWDGSYNRNGQYGAYFLPKASLSSSATQTTSYFSLTHHEAGAELPDEQVKRFQQLVKTSIDSARFLALSVRPGLMLQARDRLIACYGLQPISFDALLLRHLHQLCDGMAKPPNWQVVLKADAAAPDSIDWTRLQGLVRRVLPDMAAEIKAAQQPVLLTEPGLIGRYGLIHSWLAELREHLLNARAPKALVLLIANDVATAGAMIDGAAVPSGAGSREFARVPRAWILPASLSDTAATA</sequence>
<dbReference type="SMART" id="SM00220">
    <property type="entry name" value="S_TKc"/>
    <property type="match status" value="1"/>
</dbReference>
<feature type="binding site" evidence="1">
    <location>
        <position position="531"/>
    </location>
    <ligand>
        <name>ATP</name>
        <dbReference type="ChEBI" id="CHEBI:30616"/>
    </ligand>
</feature>
<dbReference type="OrthoDB" id="9801841at2"/>
<evidence type="ECO:0000259" key="2">
    <source>
        <dbReference type="PROSITE" id="PS50011"/>
    </source>
</evidence>
<dbReference type="SUPFAM" id="SSF47789">
    <property type="entry name" value="C-terminal domain of RNA polymerase alpha subunit"/>
    <property type="match status" value="1"/>
</dbReference>
<dbReference type="PANTHER" id="PTHR24348:SF68">
    <property type="entry name" value="SERINE_THREONINE-PROTEIN KINASE ATG1C"/>
    <property type="match status" value="1"/>
</dbReference>
<name>A0A5M8FIH2_9GAMM</name>
<dbReference type="GO" id="GO:0005737">
    <property type="term" value="C:cytoplasm"/>
    <property type="evidence" value="ECO:0007669"/>
    <property type="project" value="TreeGrafter"/>
</dbReference>
<evidence type="ECO:0000313" key="5">
    <source>
        <dbReference type="Proteomes" id="UP000322981"/>
    </source>
</evidence>
<dbReference type="SUPFAM" id="SSF56112">
    <property type="entry name" value="Protein kinase-like (PK-like)"/>
    <property type="match status" value="2"/>
</dbReference>
<keyword evidence="5" id="KW-1185">Reference proteome</keyword>
<keyword evidence="4" id="KW-0418">Kinase</keyword>
<organism evidence="4 5">
    <name type="scientific">Thiohalocapsa marina</name>
    <dbReference type="NCBI Taxonomy" id="424902"/>
    <lineage>
        <taxon>Bacteria</taxon>
        <taxon>Pseudomonadati</taxon>
        <taxon>Pseudomonadota</taxon>
        <taxon>Gammaproteobacteria</taxon>
        <taxon>Chromatiales</taxon>
        <taxon>Chromatiaceae</taxon>
        <taxon>Thiohalocapsa</taxon>
    </lineage>
</organism>
<reference evidence="4 5" key="1">
    <citation type="submission" date="2019-09" db="EMBL/GenBank/DDBJ databases">
        <title>Whole-genome sequence of the purple sulfur bacterium Thiohalocapsa marina DSM 19078.</title>
        <authorList>
            <person name="Kyndt J.A."/>
            <person name="Meyer T.E."/>
        </authorList>
    </citation>
    <scope>NUCLEOTIDE SEQUENCE [LARGE SCALE GENOMIC DNA]</scope>
    <source>
        <strain evidence="4 5">DSM 19078</strain>
    </source>
</reference>
<dbReference type="Gene3D" id="1.10.510.10">
    <property type="entry name" value="Transferase(Phosphotransferase) domain 1"/>
    <property type="match status" value="2"/>
</dbReference>
<dbReference type="Pfam" id="PF00069">
    <property type="entry name" value="Pkinase"/>
    <property type="match status" value="2"/>
</dbReference>
<dbReference type="InterPro" id="IPR011528">
    <property type="entry name" value="NERD"/>
</dbReference>
<dbReference type="GO" id="GO:0004674">
    <property type="term" value="F:protein serine/threonine kinase activity"/>
    <property type="evidence" value="ECO:0007669"/>
    <property type="project" value="InterPro"/>
</dbReference>
<dbReference type="GO" id="GO:0005524">
    <property type="term" value="F:ATP binding"/>
    <property type="evidence" value="ECO:0007669"/>
    <property type="project" value="UniProtKB-UniRule"/>
</dbReference>
<dbReference type="GO" id="GO:0003677">
    <property type="term" value="F:DNA binding"/>
    <property type="evidence" value="ECO:0007669"/>
    <property type="project" value="InterPro"/>
</dbReference>
<keyword evidence="4" id="KW-0808">Transferase</keyword>
<feature type="domain" description="NERD" evidence="3">
    <location>
        <begin position="11"/>
        <end position="128"/>
    </location>
</feature>
<keyword evidence="1" id="KW-0547">Nucleotide-binding</keyword>
<dbReference type="PROSITE" id="PS00107">
    <property type="entry name" value="PROTEIN_KINASE_ATP"/>
    <property type="match status" value="1"/>
</dbReference>
<feature type="domain" description="Protein kinase" evidence="2">
    <location>
        <begin position="504"/>
        <end position="755"/>
    </location>
</feature>
<dbReference type="InterPro" id="IPR049832">
    <property type="entry name" value="BREX_PglW"/>
</dbReference>
<keyword evidence="1" id="KW-0067">ATP-binding</keyword>
<dbReference type="NCBIfam" id="NF033442">
    <property type="entry name" value="BREX_PglW"/>
    <property type="match status" value="1"/>
</dbReference>
<dbReference type="InterPro" id="IPR045269">
    <property type="entry name" value="Atg1-like"/>
</dbReference>
<protein>
    <submittedName>
        <fullName evidence="4">BREX system serine/threonine kinase PglW</fullName>
    </submittedName>
</protein>
<accession>A0A5M8FIH2</accession>
<evidence type="ECO:0000313" key="4">
    <source>
        <dbReference type="EMBL" id="KAA6183780.1"/>
    </source>
</evidence>
<dbReference type="GO" id="GO:0003899">
    <property type="term" value="F:DNA-directed RNA polymerase activity"/>
    <property type="evidence" value="ECO:0007669"/>
    <property type="project" value="InterPro"/>
</dbReference>
<dbReference type="RefSeq" id="WP_150094147.1">
    <property type="nucleotide sequence ID" value="NZ_JBFUOH010000031.1"/>
</dbReference>
<dbReference type="Pfam" id="PF08378">
    <property type="entry name" value="NERD"/>
    <property type="match status" value="1"/>
</dbReference>
<comment type="caution">
    <text evidence="4">The sequence shown here is derived from an EMBL/GenBank/DDBJ whole genome shotgun (WGS) entry which is preliminary data.</text>
</comment>
<dbReference type="PANTHER" id="PTHR24348">
    <property type="entry name" value="SERINE/THREONINE-PROTEIN KINASE UNC-51-RELATED"/>
    <property type="match status" value="1"/>
</dbReference>